<dbReference type="PANTHER" id="PTHR15615">
    <property type="match status" value="1"/>
</dbReference>
<dbReference type="GO" id="GO:0000307">
    <property type="term" value="C:cyclin-dependent protein kinase holoenzyme complex"/>
    <property type="evidence" value="ECO:0007669"/>
    <property type="project" value="TreeGrafter"/>
</dbReference>
<dbReference type="Proteomes" id="UP000736335">
    <property type="component" value="Unassembled WGS sequence"/>
</dbReference>
<reference evidence="3" key="1">
    <citation type="journal article" date="2020" name="Nat. Commun.">
        <title>Large-scale genome sequencing of mycorrhizal fungi provides insights into the early evolution of symbiotic traits.</title>
        <authorList>
            <person name="Miyauchi S."/>
            <person name="Kiss E."/>
            <person name="Kuo A."/>
            <person name="Drula E."/>
            <person name="Kohler A."/>
            <person name="Sanchez-Garcia M."/>
            <person name="Morin E."/>
            <person name="Andreopoulos B."/>
            <person name="Barry K.W."/>
            <person name="Bonito G."/>
            <person name="Buee M."/>
            <person name="Carver A."/>
            <person name="Chen C."/>
            <person name="Cichocki N."/>
            <person name="Clum A."/>
            <person name="Culley D."/>
            <person name="Crous P.W."/>
            <person name="Fauchery L."/>
            <person name="Girlanda M."/>
            <person name="Hayes R.D."/>
            <person name="Keri Z."/>
            <person name="LaButti K."/>
            <person name="Lipzen A."/>
            <person name="Lombard V."/>
            <person name="Magnuson J."/>
            <person name="Maillard F."/>
            <person name="Murat C."/>
            <person name="Nolan M."/>
            <person name="Ohm R.A."/>
            <person name="Pangilinan J."/>
            <person name="Pereira M.F."/>
            <person name="Perotto S."/>
            <person name="Peter M."/>
            <person name="Pfister S."/>
            <person name="Riley R."/>
            <person name="Sitrit Y."/>
            <person name="Stielow J.B."/>
            <person name="Szollosi G."/>
            <person name="Zifcakova L."/>
            <person name="Stursova M."/>
            <person name="Spatafora J.W."/>
            <person name="Tedersoo L."/>
            <person name="Vaario L.M."/>
            <person name="Yamada A."/>
            <person name="Yan M."/>
            <person name="Wang P."/>
            <person name="Xu J."/>
            <person name="Bruns T."/>
            <person name="Baldrian P."/>
            <person name="Vilgalys R."/>
            <person name="Dunand C."/>
            <person name="Henrissat B."/>
            <person name="Grigoriev I.V."/>
            <person name="Hibbett D."/>
            <person name="Nagy L.G."/>
            <person name="Martin F.M."/>
        </authorList>
    </citation>
    <scope>NUCLEOTIDE SEQUENCE</scope>
    <source>
        <strain evidence="3">UH-Tt-Lm1</strain>
    </source>
</reference>
<evidence type="ECO:0000259" key="2">
    <source>
        <dbReference type="Pfam" id="PF00134"/>
    </source>
</evidence>
<dbReference type="Gene3D" id="1.10.472.10">
    <property type="entry name" value="Cyclin-like"/>
    <property type="match status" value="1"/>
</dbReference>
<dbReference type="GO" id="GO:0019901">
    <property type="term" value="F:protein kinase binding"/>
    <property type="evidence" value="ECO:0007669"/>
    <property type="project" value="InterPro"/>
</dbReference>
<keyword evidence="4" id="KW-1185">Reference proteome</keyword>
<dbReference type="GO" id="GO:0005634">
    <property type="term" value="C:nucleus"/>
    <property type="evidence" value="ECO:0007669"/>
    <property type="project" value="TreeGrafter"/>
</dbReference>
<dbReference type="SUPFAM" id="SSF47954">
    <property type="entry name" value="Cyclin-like"/>
    <property type="match status" value="1"/>
</dbReference>
<dbReference type="InterPro" id="IPR006671">
    <property type="entry name" value="Cyclin_N"/>
</dbReference>
<reference evidence="3" key="2">
    <citation type="submission" date="2020-11" db="EMBL/GenBank/DDBJ databases">
        <authorList>
            <consortium name="DOE Joint Genome Institute"/>
            <person name="Kuo A."/>
            <person name="Miyauchi S."/>
            <person name="Kiss E."/>
            <person name="Drula E."/>
            <person name="Kohler A."/>
            <person name="Sanchez-Garcia M."/>
            <person name="Andreopoulos B."/>
            <person name="Barry K.W."/>
            <person name="Bonito G."/>
            <person name="Buee M."/>
            <person name="Carver A."/>
            <person name="Chen C."/>
            <person name="Cichocki N."/>
            <person name="Clum A."/>
            <person name="Culley D."/>
            <person name="Crous P.W."/>
            <person name="Fauchery L."/>
            <person name="Girlanda M."/>
            <person name="Hayes R."/>
            <person name="Keri Z."/>
            <person name="Labutti K."/>
            <person name="Lipzen A."/>
            <person name="Lombard V."/>
            <person name="Magnuson J."/>
            <person name="Maillard F."/>
            <person name="Morin E."/>
            <person name="Murat C."/>
            <person name="Nolan M."/>
            <person name="Ohm R."/>
            <person name="Pangilinan J."/>
            <person name="Pereira M."/>
            <person name="Perotto S."/>
            <person name="Peter M."/>
            <person name="Riley R."/>
            <person name="Sitrit Y."/>
            <person name="Stielow B."/>
            <person name="Szollosi G."/>
            <person name="Zifcakova L."/>
            <person name="Stursova M."/>
            <person name="Spatafora J.W."/>
            <person name="Tedersoo L."/>
            <person name="Vaario L.-M."/>
            <person name="Yamada A."/>
            <person name="Yan M."/>
            <person name="Wang P."/>
            <person name="Xu J."/>
            <person name="Bruns T."/>
            <person name="Baldrian P."/>
            <person name="Vilgalys R."/>
            <person name="Henrissat B."/>
            <person name="Grigoriev I.V."/>
            <person name="Hibbett D."/>
            <person name="Nagy L.G."/>
            <person name="Martin F.M."/>
        </authorList>
    </citation>
    <scope>NUCLEOTIDE SEQUENCE</scope>
    <source>
        <strain evidence="3">UH-Tt-Lm1</strain>
    </source>
</reference>
<dbReference type="GO" id="GO:0016538">
    <property type="term" value="F:cyclin-dependent protein serine/threonine kinase regulator activity"/>
    <property type="evidence" value="ECO:0007669"/>
    <property type="project" value="TreeGrafter"/>
</dbReference>
<feature type="domain" description="Cyclin N-terminal" evidence="2">
    <location>
        <begin position="58"/>
        <end position="150"/>
    </location>
</feature>
<protein>
    <recommendedName>
        <fullName evidence="2">Cyclin N-terminal domain-containing protein</fullName>
    </recommendedName>
</protein>
<feature type="region of interest" description="Disordered" evidence="1">
    <location>
        <begin position="177"/>
        <end position="272"/>
    </location>
</feature>
<dbReference type="Pfam" id="PF00134">
    <property type="entry name" value="Cyclin_N"/>
    <property type="match status" value="1"/>
</dbReference>
<evidence type="ECO:0000313" key="3">
    <source>
        <dbReference type="EMBL" id="KAF9792803.1"/>
    </source>
</evidence>
<feature type="compositionally biased region" description="Low complexity" evidence="1">
    <location>
        <begin position="211"/>
        <end position="226"/>
    </location>
</feature>
<organism evidence="3 4">
    <name type="scientific">Thelephora terrestris</name>
    <dbReference type="NCBI Taxonomy" id="56493"/>
    <lineage>
        <taxon>Eukaryota</taxon>
        <taxon>Fungi</taxon>
        <taxon>Dikarya</taxon>
        <taxon>Basidiomycota</taxon>
        <taxon>Agaricomycotina</taxon>
        <taxon>Agaricomycetes</taxon>
        <taxon>Thelephorales</taxon>
        <taxon>Thelephoraceae</taxon>
        <taxon>Thelephora</taxon>
    </lineage>
</organism>
<accession>A0A9P6HR83</accession>
<gene>
    <name evidence="3" type="ORF">BJ322DRAFT_1103266</name>
</gene>
<dbReference type="PANTHER" id="PTHR15615:SF10">
    <property type="entry name" value="PHO85 CYCLIN-2-RELATED"/>
    <property type="match status" value="1"/>
</dbReference>
<dbReference type="InterPro" id="IPR013922">
    <property type="entry name" value="Cyclin_PHO80-like"/>
</dbReference>
<comment type="caution">
    <text evidence="3">The sequence shown here is derived from an EMBL/GenBank/DDBJ whole genome shotgun (WGS) entry which is preliminary data.</text>
</comment>
<dbReference type="AlphaFoldDB" id="A0A9P6HR83"/>
<name>A0A9P6HR83_9AGAM</name>
<evidence type="ECO:0000256" key="1">
    <source>
        <dbReference type="SAM" id="MobiDB-lite"/>
    </source>
</evidence>
<dbReference type="EMBL" id="WIUZ02000001">
    <property type="protein sequence ID" value="KAF9792803.1"/>
    <property type="molecule type" value="Genomic_DNA"/>
</dbReference>
<dbReference type="CDD" id="cd20557">
    <property type="entry name" value="CYCLIN_ScPCL1-like"/>
    <property type="match status" value="1"/>
</dbReference>
<dbReference type="OrthoDB" id="10250320at2759"/>
<proteinExistence type="predicted"/>
<dbReference type="InterPro" id="IPR036915">
    <property type="entry name" value="Cyclin-like_sf"/>
</dbReference>
<feature type="compositionally biased region" description="Acidic residues" evidence="1">
    <location>
        <begin position="186"/>
        <end position="195"/>
    </location>
</feature>
<evidence type="ECO:0000313" key="4">
    <source>
        <dbReference type="Proteomes" id="UP000736335"/>
    </source>
</evidence>
<feature type="compositionally biased region" description="Polar residues" evidence="1">
    <location>
        <begin position="243"/>
        <end position="265"/>
    </location>
</feature>
<sequence>MNYSSSQARLARLINLPLSRCIIDHLVDATIDVVNYGLGHRPSPRGRLSDRSNIKFRHFVHSVICRAQCTVPTLLTASIYIARAKPYITIAKPEWAFERVFLGALICATKYHNDTSLKNPQWALATGIFSPRDISRIEREFLDVLDFQLRVTEADLLTLERPFISAFFSPKTRVAYTPSSSNYQQGDDEDGDEEYSSSRWSDSDEDDDATTDLTSSPSGSDGSISPKTPSTALGTFPLPPLSDPTSTKTAVPQPTQHASPPTHSQIPFPLSV</sequence>